<evidence type="ECO:0000313" key="1">
    <source>
        <dbReference type="EMBL" id="OIQ65475.1"/>
    </source>
</evidence>
<gene>
    <name evidence="1" type="ORF">GALL_529650</name>
</gene>
<protein>
    <submittedName>
        <fullName evidence="1">Uncharacterized protein</fullName>
    </submittedName>
</protein>
<comment type="caution">
    <text evidence="1">The sequence shown here is derived from an EMBL/GenBank/DDBJ whole genome shotgun (WGS) entry which is preliminary data.</text>
</comment>
<dbReference type="EMBL" id="MLJW01007298">
    <property type="protein sequence ID" value="OIQ65475.1"/>
    <property type="molecule type" value="Genomic_DNA"/>
</dbReference>
<organism evidence="1">
    <name type="scientific">mine drainage metagenome</name>
    <dbReference type="NCBI Taxonomy" id="410659"/>
    <lineage>
        <taxon>unclassified sequences</taxon>
        <taxon>metagenomes</taxon>
        <taxon>ecological metagenomes</taxon>
    </lineage>
</organism>
<name>A0A1J5PJL8_9ZZZZ</name>
<dbReference type="AlphaFoldDB" id="A0A1J5PJL8"/>
<sequence length="203" mass="21256">MEGVFPTIDQPGFSLRTFRQGAPAAQAVEQIGGQGLARLDLDGVQGASLFAQQVHLQTRAVAPEVEIRRKASMQAGFQAFQIHQVLEKSASGSMEAHLPDIVNAQQPGGETWVIEVQLGGLDEALVEIPVMGAQQEQHVAGLQNGKPGARGGVGDAAIRGQGGKVEQLADAGGAQAHEPLEGRQIADGEELAKIPLHKGADIR</sequence>
<accession>A0A1J5PJL8</accession>
<proteinExistence type="predicted"/>
<reference evidence="1" key="1">
    <citation type="submission" date="2016-10" db="EMBL/GenBank/DDBJ databases">
        <title>Sequence of Gallionella enrichment culture.</title>
        <authorList>
            <person name="Poehlein A."/>
            <person name="Muehling M."/>
            <person name="Daniel R."/>
        </authorList>
    </citation>
    <scope>NUCLEOTIDE SEQUENCE</scope>
</reference>